<organism evidence="9 10">
    <name type="scientific">Clostridium tarantellae</name>
    <dbReference type="NCBI Taxonomy" id="39493"/>
    <lineage>
        <taxon>Bacteria</taxon>
        <taxon>Bacillati</taxon>
        <taxon>Bacillota</taxon>
        <taxon>Clostridia</taxon>
        <taxon>Eubacteriales</taxon>
        <taxon>Clostridiaceae</taxon>
        <taxon>Clostridium</taxon>
    </lineage>
</organism>
<evidence type="ECO:0000256" key="3">
    <source>
        <dbReference type="ARBA" id="ARBA00022670"/>
    </source>
</evidence>
<dbReference type="Pfam" id="PF04647">
    <property type="entry name" value="AgrB"/>
    <property type="match status" value="1"/>
</dbReference>
<dbReference type="GO" id="GO:0008233">
    <property type="term" value="F:peptidase activity"/>
    <property type="evidence" value="ECO:0007669"/>
    <property type="project" value="UniProtKB-KW"/>
</dbReference>
<keyword evidence="1" id="KW-1003">Cell membrane</keyword>
<evidence type="ECO:0000256" key="7">
    <source>
        <dbReference type="ARBA" id="ARBA00023136"/>
    </source>
</evidence>
<gene>
    <name evidence="9" type="ORF">GBZ86_14265</name>
</gene>
<feature type="transmembrane region" description="Helical" evidence="8">
    <location>
        <begin position="176"/>
        <end position="202"/>
    </location>
</feature>
<comment type="caution">
    <text evidence="9">The sequence shown here is derived from an EMBL/GenBank/DDBJ whole genome shotgun (WGS) entry which is preliminary data.</text>
</comment>
<proteinExistence type="predicted"/>
<dbReference type="GO" id="GO:0009372">
    <property type="term" value="P:quorum sensing"/>
    <property type="evidence" value="ECO:0007669"/>
    <property type="project" value="UniProtKB-KW"/>
</dbReference>
<evidence type="ECO:0000256" key="5">
    <source>
        <dbReference type="ARBA" id="ARBA00022801"/>
    </source>
</evidence>
<keyword evidence="7 8" id="KW-0472">Membrane</keyword>
<keyword evidence="5" id="KW-0378">Hydrolase</keyword>
<evidence type="ECO:0000256" key="1">
    <source>
        <dbReference type="ARBA" id="ARBA00022475"/>
    </source>
</evidence>
<dbReference type="OrthoDB" id="2854767at2"/>
<keyword evidence="6 8" id="KW-1133">Transmembrane helix</keyword>
<keyword evidence="10" id="KW-1185">Reference proteome</keyword>
<dbReference type="SMART" id="SM00793">
    <property type="entry name" value="AgrB"/>
    <property type="match status" value="1"/>
</dbReference>
<reference evidence="9 10" key="1">
    <citation type="submission" date="2019-10" db="EMBL/GenBank/DDBJ databases">
        <title>The Genome Sequence of Clostridium tarantellae Isolated from Fish Brain.</title>
        <authorList>
            <person name="Bano L."/>
            <person name="Kiel M."/>
            <person name="Sales G."/>
            <person name="Doxey A.C."/>
            <person name="Mansfield M.J."/>
            <person name="Schiavone M."/>
            <person name="Rossetto O."/>
            <person name="Pirazzini M."/>
            <person name="Dobrindt U."/>
            <person name="Montecucco C."/>
        </authorList>
    </citation>
    <scope>NUCLEOTIDE SEQUENCE [LARGE SCALE GENOMIC DNA]</scope>
    <source>
        <strain evidence="9 10">DSM 3997</strain>
    </source>
</reference>
<feature type="transmembrane region" description="Helical" evidence="8">
    <location>
        <begin position="149"/>
        <end position="170"/>
    </location>
</feature>
<feature type="transmembrane region" description="Helical" evidence="8">
    <location>
        <begin position="106"/>
        <end position="128"/>
    </location>
</feature>
<evidence type="ECO:0000256" key="8">
    <source>
        <dbReference type="SAM" id="Phobius"/>
    </source>
</evidence>
<dbReference type="Proteomes" id="UP000430345">
    <property type="component" value="Unassembled WGS sequence"/>
</dbReference>
<evidence type="ECO:0000256" key="2">
    <source>
        <dbReference type="ARBA" id="ARBA00022654"/>
    </source>
</evidence>
<evidence type="ECO:0000313" key="9">
    <source>
        <dbReference type="EMBL" id="MPQ44901.1"/>
    </source>
</evidence>
<feature type="transmembrane region" description="Helical" evidence="8">
    <location>
        <begin position="80"/>
        <end position="100"/>
    </location>
</feature>
<dbReference type="GO" id="GO:0016020">
    <property type="term" value="C:membrane"/>
    <property type="evidence" value="ECO:0007669"/>
    <property type="project" value="InterPro"/>
</dbReference>
<name>A0A6I1MVP1_9CLOT</name>
<sequence>MEYLSKKIGFKMAKELGVSEQQGEVFAYGVFALIQITLSLCLVIIIGSLFDVAIEALIISITSSILRKYSGGVHASKPSNCILIGTILCITQAVLIKYFIFYKISLIYIILIIITIFPMAYYIIFKYAPVDTPKKRIKTEVKKKRMKKNAFIVLGIDLMLVLLIMLISVLLNKFSINIYILCICIGVLWQVFTLTKVAHVLLKYI</sequence>
<keyword evidence="4 8" id="KW-0812">Transmembrane</keyword>
<dbReference type="AlphaFoldDB" id="A0A6I1MVP1"/>
<dbReference type="GO" id="GO:0006508">
    <property type="term" value="P:proteolysis"/>
    <property type="evidence" value="ECO:0007669"/>
    <property type="project" value="UniProtKB-KW"/>
</dbReference>
<evidence type="ECO:0000256" key="4">
    <source>
        <dbReference type="ARBA" id="ARBA00022692"/>
    </source>
</evidence>
<protein>
    <submittedName>
        <fullName evidence="9">Accessory regulator AgrB</fullName>
    </submittedName>
</protein>
<dbReference type="EMBL" id="WHJC01000353">
    <property type="protein sequence ID" value="MPQ44901.1"/>
    <property type="molecule type" value="Genomic_DNA"/>
</dbReference>
<keyword evidence="2" id="KW-0673">Quorum sensing</keyword>
<dbReference type="RefSeq" id="WP_152891768.1">
    <property type="nucleotide sequence ID" value="NZ_WHJC01000353.1"/>
</dbReference>
<accession>A0A6I1MVP1</accession>
<evidence type="ECO:0000313" key="10">
    <source>
        <dbReference type="Proteomes" id="UP000430345"/>
    </source>
</evidence>
<keyword evidence="3" id="KW-0645">Protease</keyword>
<feature type="transmembrane region" description="Helical" evidence="8">
    <location>
        <begin position="26"/>
        <end position="59"/>
    </location>
</feature>
<dbReference type="InterPro" id="IPR006741">
    <property type="entry name" value="AgrB"/>
</dbReference>
<evidence type="ECO:0000256" key="6">
    <source>
        <dbReference type="ARBA" id="ARBA00022989"/>
    </source>
</evidence>